<evidence type="ECO:0000256" key="5">
    <source>
        <dbReference type="SAM" id="MobiDB-lite"/>
    </source>
</evidence>
<name>X5MFQ0_9HYPH</name>
<keyword evidence="9" id="KW-1185">Reference proteome</keyword>
<feature type="region of interest" description="Disordered" evidence="5">
    <location>
        <begin position="70"/>
        <end position="99"/>
    </location>
</feature>
<sequence>MTLKTWFILLPCVLVGVVLTLANMVPVQFSLDPFSSTRPALAFTVPLIVVIMGAFLAGLLAGGLGAWVGQGGHRKGERQAKRELKRVQKQQGAANSNSVEGAGTALAVAGATAPALSDQTANASRHGG</sequence>
<proteinExistence type="predicted"/>
<dbReference type="Pfam" id="PF06305">
    <property type="entry name" value="LapA_dom"/>
    <property type="match status" value="1"/>
</dbReference>
<dbReference type="Proteomes" id="UP000032160">
    <property type="component" value="Chromosome I"/>
</dbReference>
<feature type="domain" description="Lipopolysaccharide assembly protein A" evidence="7">
    <location>
        <begin position="43"/>
        <end position="90"/>
    </location>
</feature>
<keyword evidence="2 6" id="KW-0812">Transmembrane</keyword>
<reference evidence="8 9" key="1">
    <citation type="journal article" date="2014" name="Front. Genet.">
        <title>Genome and metabolic network of "Candidatus Phaeomarinobacter ectocarpi" Ec32, a new candidate genus of Alphaproteobacteria frequently associated with brown algae.</title>
        <authorList>
            <person name="Dittami S.M."/>
            <person name="Barbeyron T."/>
            <person name="Boyen C."/>
            <person name="Cambefort J."/>
            <person name="Collet G."/>
            <person name="Delage L."/>
            <person name="Gobet A."/>
            <person name="Groisillier A."/>
            <person name="Leblanc C."/>
            <person name="Michel G."/>
            <person name="Scornet D."/>
            <person name="Siegel A."/>
            <person name="Tapia J.E."/>
            <person name="Tonon T."/>
        </authorList>
    </citation>
    <scope>NUCLEOTIDE SEQUENCE [LARGE SCALE GENOMIC DNA]</scope>
    <source>
        <strain evidence="8 9">Ec32</strain>
    </source>
</reference>
<evidence type="ECO:0000256" key="2">
    <source>
        <dbReference type="ARBA" id="ARBA00022692"/>
    </source>
</evidence>
<gene>
    <name evidence="8" type="ORF">BN1012_Phect1831</name>
</gene>
<evidence type="ECO:0000256" key="4">
    <source>
        <dbReference type="ARBA" id="ARBA00023136"/>
    </source>
</evidence>
<dbReference type="KEGG" id="pect:BN1012_Phect1831"/>
<feature type="compositionally biased region" description="Polar residues" evidence="5">
    <location>
        <begin position="89"/>
        <end position="99"/>
    </location>
</feature>
<dbReference type="HOGENOM" id="CLU_154612_1_0_5"/>
<keyword evidence="3 6" id="KW-1133">Transmembrane helix</keyword>
<dbReference type="OrthoDB" id="7868067at2"/>
<feature type="transmembrane region" description="Helical" evidence="6">
    <location>
        <begin position="40"/>
        <end position="68"/>
    </location>
</feature>
<evidence type="ECO:0000256" key="3">
    <source>
        <dbReference type="ARBA" id="ARBA00022989"/>
    </source>
</evidence>
<dbReference type="EMBL" id="HG966617">
    <property type="protein sequence ID" value="CDO60044.1"/>
    <property type="molecule type" value="Genomic_DNA"/>
</dbReference>
<evidence type="ECO:0000256" key="6">
    <source>
        <dbReference type="SAM" id="Phobius"/>
    </source>
</evidence>
<dbReference type="GO" id="GO:0005886">
    <property type="term" value="C:plasma membrane"/>
    <property type="evidence" value="ECO:0007669"/>
    <property type="project" value="InterPro"/>
</dbReference>
<dbReference type="RefSeq" id="WP_052534299.1">
    <property type="nucleotide sequence ID" value="NZ_HG966617.1"/>
</dbReference>
<protein>
    <submittedName>
        <fullName evidence="8">Permeases of the major facilitator superfamily</fullName>
    </submittedName>
</protein>
<keyword evidence="4 6" id="KW-0472">Membrane</keyword>
<dbReference type="AlphaFoldDB" id="X5MFQ0"/>
<dbReference type="InterPro" id="IPR010445">
    <property type="entry name" value="LapA_dom"/>
</dbReference>
<evidence type="ECO:0000313" key="9">
    <source>
        <dbReference type="Proteomes" id="UP000032160"/>
    </source>
</evidence>
<feature type="compositionally biased region" description="Basic and acidic residues" evidence="5">
    <location>
        <begin position="77"/>
        <end position="86"/>
    </location>
</feature>
<organism evidence="8 9">
    <name type="scientific">Candidatus Phaeomarinibacter ectocarpi</name>
    <dbReference type="NCBI Taxonomy" id="1458461"/>
    <lineage>
        <taxon>Bacteria</taxon>
        <taxon>Pseudomonadati</taxon>
        <taxon>Pseudomonadota</taxon>
        <taxon>Alphaproteobacteria</taxon>
        <taxon>Hyphomicrobiales</taxon>
        <taxon>Parvibaculaceae</taxon>
        <taxon>Candidatus Phaeomarinibacter</taxon>
    </lineage>
</organism>
<keyword evidence="1" id="KW-1003">Cell membrane</keyword>
<evidence type="ECO:0000256" key="1">
    <source>
        <dbReference type="ARBA" id="ARBA00022475"/>
    </source>
</evidence>
<evidence type="ECO:0000259" key="7">
    <source>
        <dbReference type="Pfam" id="PF06305"/>
    </source>
</evidence>
<evidence type="ECO:0000313" key="8">
    <source>
        <dbReference type="EMBL" id="CDO60044.1"/>
    </source>
</evidence>
<accession>X5MFQ0</accession>
<dbReference type="STRING" id="1458461.BN1012_Phect1831"/>